<dbReference type="PANTHER" id="PTHR12603">
    <property type="entry name" value="CCR4-NOT TRANSCRIPTION COMPLEX RELATED"/>
    <property type="match status" value="1"/>
</dbReference>
<dbReference type="InterPro" id="IPR003954">
    <property type="entry name" value="RRM_euk-type"/>
</dbReference>
<dbReference type="Pfam" id="PF14570">
    <property type="entry name" value="zf-RING_4"/>
    <property type="match status" value="1"/>
</dbReference>
<dbReference type="SMART" id="SM00360">
    <property type="entry name" value="RRM"/>
    <property type="match status" value="1"/>
</dbReference>
<dbReference type="FunFam" id="3.30.70.330:FF:000161">
    <property type="entry name" value="RNA binding (RRM/RBD/RNP motifs) family protein"/>
    <property type="match status" value="1"/>
</dbReference>
<evidence type="ECO:0000313" key="7">
    <source>
        <dbReference type="Proteomes" id="UP000029121"/>
    </source>
</evidence>
<dbReference type="OrthoDB" id="1923159at2759"/>
<dbReference type="Proteomes" id="UP000029121">
    <property type="component" value="Unassembled WGS sequence"/>
</dbReference>
<dbReference type="InterPro" id="IPR013083">
    <property type="entry name" value="Znf_RING/FYVE/PHD"/>
</dbReference>
<dbReference type="GO" id="GO:0003723">
    <property type="term" value="F:RNA binding"/>
    <property type="evidence" value="ECO:0007669"/>
    <property type="project" value="UniProtKB-UniRule"/>
</dbReference>
<dbReference type="InterPro" id="IPR035979">
    <property type="entry name" value="RBD_domain_sf"/>
</dbReference>
<evidence type="ECO:0000259" key="4">
    <source>
        <dbReference type="PROSITE" id="PS50089"/>
    </source>
</evidence>
<proteinExistence type="predicted"/>
<dbReference type="eggNOG" id="KOG2068">
    <property type="taxonomic scope" value="Eukaryota"/>
</dbReference>
<dbReference type="InterPro" id="IPR039515">
    <property type="entry name" value="NOT4_mRING-HC-C4C4"/>
</dbReference>
<reference evidence="7" key="1">
    <citation type="journal article" date="2013" name="Nat. Genet.">
        <title>The Capsella rubella genome and the genomic consequences of rapid mating system evolution.</title>
        <authorList>
            <person name="Slotte T."/>
            <person name="Hazzouri K.M."/>
            <person name="Agren J.A."/>
            <person name="Koenig D."/>
            <person name="Maumus F."/>
            <person name="Guo Y.L."/>
            <person name="Steige K."/>
            <person name="Platts A.E."/>
            <person name="Escobar J.S."/>
            <person name="Newman L.K."/>
            <person name="Wang W."/>
            <person name="Mandakova T."/>
            <person name="Vello E."/>
            <person name="Smith L.M."/>
            <person name="Henz S.R."/>
            <person name="Steffen J."/>
            <person name="Takuno S."/>
            <person name="Brandvain Y."/>
            <person name="Coop G."/>
            <person name="Andolfatto P."/>
            <person name="Hu T.T."/>
            <person name="Blanchette M."/>
            <person name="Clark R.M."/>
            <person name="Quesneville H."/>
            <person name="Nordborg M."/>
            <person name="Gaut B.S."/>
            <person name="Lysak M.A."/>
            <person name="Jenkins J."/>
            <person name="Grimwood J."/>
            <person name="Chapman J."/>
            <person name="Prochnik S."/>
            <person name="Shu S."/>
            <person name="Rokhsar D."/>
            <person name="Schmutz J."/>
            <person name="Weigel D."/>
            <person name="Wright S.I."/>
        </authorList>
    </citation>
    <scope>NUCLEOTIDE SEQUENCE [LARGE SCALE GENOMIC DNA]</scope>
    <source>
        <strain evidence="7">cv. Monte Gargano</strain>
    </source>
</reference>
<keyword evidence="1" id="KW-0863">Zinc-finger</keyword>
<feature type="region of interest" description="Disordered" evidence="3">
    <location>
        <begin position="470"/>
        <end position="493"/>
    </location>
</feature>
<dbReference type="SMART" id="SM00361">
    <property type="entry name" value="RRM_1"/>
    <property type="match status" value="1"/>
</dbReference>
<dbReference type="SUPFAM" id="SSF54928">
    <property type="entry name" value="RNA-binding domain, RBD"/>
    <property type="match status" value="1"/>
</dbReference>
<dbReference type="GO" id="GO:0004842">
    <property type="term" value="F:ubiquitin-protein transferase activity"/>
    <property type="evidence" value="ECO:0007669"/>
    <property type="project" value="InterPro"/>
</dbReference>
<dbReference type="InterPro" id="IPR000504">
    <property type="entry name" value="RRM_dom"/>
</dbReference>
<organism evidence="6 7">
    <name type="scientific">Capsella rubella</name>
    <dbReference type="NCBI Taxonomy" id="81985"/>
    <lineage>
        <taxon>Eukaryota</taxon>
        <taxon>Viridiplantae</taxon>
        <taxon>Streptophyta</taxon>
        <taxon>Embryophyta</taxon>
        <taxon>Tracheophyta</taxon>
        <taxon>Spermatophyta</taxon>
        <taxon>Magnoliopsida</taxon>
        <taxon>eudicotyledons</taxon>
        <taxon>Gunneridae</taxon>
        <taxon>Pentapetalae</taxon>
        <taxon>rosids</taxon>
        <taxon>malvids</taxon>
        <taxon>Brassicales</taxon>
        <taxon>Brassicaceae</taxon>
        <taxon>Camelineae</taxon>
        <taxon>Capsella</taxon>
    </lineage>
</organism>
<keyword evidence="1" id="KW-0479">Metal-binding</keyword>
<accession>R0FTX4</accession>
<sequence length="1034" mass="114597">HLFLKIFDSLTISSSSSSSPSQNTTFCVTLPFSQSLSLSPPNSPKRVSSNPNVRIRVFVSLIPKVTMNEKGEKTCPLCAEEMDLTDQHLKPCKCGYQICVWCWHQIIEMAEKDKTEGRCPACRTPYDKEKIVGMTVSCERLVAEINNDRKKSQKVKAKPSEGRKDLTGVRVIQRNLVYVMSLPFDLADEDLFQRREYFGQYGKVVKVAMSRTAAGTVQQFPNNTCSVYITYSKEDEAIRCIRSVHGFILDGRNLKACFGTMKYCHAWLRNMPCTNSDCLYLHEFGSPEDSFTKDETISVHMRRMVQEITGWRDNYIRRSGSMLPPPVDDFVDNESSTRKIPKVVLNNAHTVAKSSPPNDSNSQSVTLPAGALWGMHSSSQSSVPSSPCPREPLREKSATVSSAVGTNPTQMSSSHSHELKKAALKDNRSADGNALKPQNLLDGQTDFPELSLSNRTQVTNSREVISASVDNSRAISEPSDCTDLPEHTSQPCKSKLSNGNKMINRKIESVCSDAVSVDADSVVDGYHGRTRSDSSHFNHASVKSSHTEMSQDHIQRSVNEPREVQALRKSGRADANEVVVLRAEANAYTALTSPLVTDRYPEAEDDISLFNRQRLKDPEVLSCQPNGLLRTLNSMQPCSSQYKAEHDETRTVGGSSESRGSNVAPISHGYTEMPLSEPSHLNGSLDHSIMFPDKARDTQPIGKCFADSEENSRSEMDERIIANIMSLDLDEYLTSPQNFANLYGESDEEARSRKLANSSKMEDSQSRFSFARQDESKDQAFASYNTFNQIAPGSDLYQNSSERQSGNMGMFGTYNGLSSGYSSGYLKGVDYVTQRSTLPSSYNPTSAPRCPVSAPPGFSVPSRPPPPGFSSNGREHQIFDGVSGNHRFSDTTSFGNPYQQSLPVENVRDVQFMDPAILAVGQGFENASLDFRSNFQGNTNMFGNAAKLQQHQQAVMQTPLSTHQNCRFTDSLGIASRLIDQSQGNNILSRNLALPNGHWDGLMSNEIQTRNRLQNEKLVGTTNWIPGYNGTFRI</sequence>
<dbReference type="EMBL" id="KB870808">
    <property type="protein sequence ID" value="EOA26342.1"/>
    <property type="molecule type" value="Genomic_DNA"/>
</dbReference>
<evidence type="ECO:0008006" key="8">
    <source>
        <dbReference type="Google" id="ProtNLM"/>
    </source>
</evidence>
<protein>
    <recommendedName>
        <fullName evidence="8">RING-type domain-containing protein</fullName>
    </recommendedName>
</protein>
<feature type="domain" description="RING-type" evidence="4">
    <location>
        <begin position="75"/>
        <end position="123"/>
    </location>
</feature>
<dbReference type="STRING" id="81985.R0FTX4"/>
<evidence type="ECO:0000259" key="5">
    <source>
        <dbReference type="PROSITE" id="PS50102"/>
    </source>
</evidence>
<evidence type="ECO:0000313" key="6">
    <source>
        <dbReference type="EMBL" id="EOA26342.1"/>
    </source>
</evidence>
<feature type="region of interest" description="Disordered" evidence="3">
    <location>
        <begin position="530"/>
        <end position="549"/>
    </location>
</feature>
<dbReference type="Pfam" id="PF00076">
    <property type="entry name" value="RRM_1"/>
    <property type="match status" value="1"/>
</dbReference>
<dbReference type="GO" id="GO:0030014">
    <property type="term" value="C:CCR4-NOT complex"/>
    <property type="evidence" value="ECO:0007669"/>
    <property type="project" value="InterPro"/>
</dbReference>
<keyword evidence="1" id="KW-0862">Zinc</keyword>
<dbReference type="Gene3D" id="3.30.40.10">
    <property type="entry name" value="Zinc/RING finger domain, C3HC4 (zinc finger)"/>
    <property type="match status" value="1"/>
</dbReference>
<keyword evidence="7" id="KW-1185">Reference proteome</keyword>
<feature type="region of interest" description="Disordered" evidence="3">
    <location>
        <begin position="375"/>
        <end position="446"/>
    </location>
</feature>
<dbReference type="KEGG" id="crb:17890170"/>
<evidence type="ECO:0000256" key="1">
    <source>
        <dbReference type="PROSITE-ProRule" id="PRU00175"/>
    </source>
</evidence>
<gene>
    <name evidence="6" type="ORF">CARUB_v10022558mg</name>
</gene>
<dbReference type="Gene3D" id="3.30.70.330">
    <property type="match status" value="1"/>
</dbReference>
<dbReference type="CDD" id="cd12438">
    <property type="entry name" value="RRM_CNOT4"/>
    <property type="match status" value="1"/>
</dbReference>
<keyword evidence="2" id="KW-0694">RNA-binding</keyword>
<dbReference type="AlphaFoldDB" id="R0FTX4"/>
<feature type="compositionally biased region" description="Polar residues" evidence="3">
    <location>
        <begin position="398"/>
        <end position="414"/>
    </location>
</feature>
<evidence type="ECO:0000256" key="2">
    <source>
        <dbReference type="PROSITE-ProRule" id="PRU00176"/>
    </source>
</evidence>
<dbReference type="InterPro" id="IPR034261">
    <property type="entry name" value="CNOT4_RRM"/>
</dbReference>
<feature type="region of interest" description="Disordered" evidence="3">
    <location>
        <begin position="744"/>
        <end position="774"/>
    </location>
</feature>
<dbReference type="PANTHER" id="PTHR12603:SF24">
    <property type="entry name" value="RNA BINDING (RRM_RBD_RNP MOTIFS) FAMILY PROTEIN"/>
    <property type="match status" value="1"/>
</dbReference>
<dbReference type="PROSITE" id="PS50102">
    <property type="entry name" value="RRM"/>
    <property type="match status" value="1"/>
</dbReference>
<dbReference type="PROSITE" id="PS50089">
    <property type="entry name" value="ZF_RING_2"/>
    <property type="match status" value="1"/>
</dbReference>
<dbReference type="GO" id="GO:0008270">
    <property type="term" value="F:zinc ion binding"/>
    <property type="evidence" value="ECO:0007669"/>
    <property type="project" value="UniProtKB-KW"/>
</dbReference>
<evidence type="ECO:0000256" key="3">
    <source>
        <dbReference type="SAM" id="MobiDB-lite"/>
    </source>
</evidence>
<feature type="compositionally biased region" description="Basic and acidic residues" evidence="3">
    <location>
        <begin position="415"/>
        <end position="429"/>
    </location>
</feature>
<dbReference type="InterPro" id="IPR012677">
    <property type="entry name" value="Nucleotide-bd_a/b_plait_sf"/>
</dbReference>
<name>R0FTX4_9BRAS</name>
<dbReference type="SUPFAM" id="SSF57850">
    <property type="entry name" value="RING/U-box"/>
    <property type="match status" value="1"/>
</dbReference>
<dbReference type="CDD" id="cd16618">
    <property type="entry name" value="mRING-HC-C4C4_CNOT4"/>
    <property type="match status" value="1"/>
</dbReference>
<feature type="non-terminal residue" evidence="6">
    <location>
        <position position="1"/>
    </location>
</feature>
<dbReference type="InterPro" id="IPR001841">
    <property type="entry name" value="Znf_RING"/>
</dbReference>
<dbReference type="InterPro" id="IPR039780">
    <property type="entry name" value="Mot2"/>
</dbReference>
<feature type="domain" description="RRM" evidence="5">
    <location>
        <begin position="175"/>
        <end position="261"/>
    </location>
</feature>
<dbReference type="GO" id="GO:0016567">
    <property type="term" value="P:protein ubiquitination"/>
    <property type="evidence" value="ECO:0007669"/>
    <property type="project" value="TreeGrafter"/>
</dbReference>